<feature type="active site" evidence="7">
    <location>
        <position position="502"/>
    </location>
</feature>
<dbReference type="NCBIfam" id="NF001211">
    <property type="entry name" value="PRK00179.1"/>
    <property type="match status" value="1"/>
</dbReference>
<organism evidence="9 10">
    <name type="scientific">Kordiimonas sediminis</name>
    <dbReference type="NCBI Taxonomy" id="1735581"/>
    <lineage>
        <taxon>Bacteria</taxon>
        <taxon>Pseudomonadati</taxon>
        <taxon>Pseudomonadota</taxon>
        <taxon>Alphaproteobacteria</taxon>
        <taxon>Kordiimonadales</taxon>
        <taxon>Kordiimonadaceae</taxon>
        <taxon>Kordiimonas</taxon>
    </lineage>
</organism>
<comment type="subcellular location">
    <subcellularLocation>
        <location evidence="7">Cytoplasm</location>
    </subcellularLocation>
</comment>
<dbReference type="InterPro" id="IPR001672">
    <property type="entry name" value="G6P_Isomerase"/>
</dbReference>
<dbReference type="Pfam" id="PF00342">
    <property type="entry name" value="PGI"/>
    <property type="match status" value="1"/>
</dbReference>
<dbReference type="PROSITE" id="PS00765">
    <property type="entry name" value="P_GLUCOSE_ISOMERASE_1"/>
    <property type="match status" value="1"/>
</dbReference>
<keyword evidence="7" id="KW-0963">Cytoplasm</keyword>
<dbReference type="GO" id="GO:0004347">
    <property type="term" value="F:glucose-6-phosphate isomerase activity"/>
    <property type="evidence" value="ECO:0007669"/>
    <property type="project" value="UniProtKB-UniRule"/>
</dbReference>
<comment type="pathway">
    <text evidence="1 7 8">Carbohydrate degradation; glycolysis; D-glyceraldehyde 3-phosphate and glycerone phosphate from D-glucose: step 2/4.</text>
</comment>
<dbReference type="PROSITE" id="PS00174">
    <property type="entry name" value="P_GLUCOSE_ISOMERASE_2"/>
    <property type="match status" value="1"/>
</dbReference>
<keyword evidence="4 7" id="KW-0324">Glycolysis</keyword>
<evidence type="ECO:0000256" key="4">
    <source>
        <dbReference type="ARBA" id="ARBA00023152"/>
    </source>
</evidence>
<dbReference type="GO" id="GO:0051156">
    <property type="term" value="P:glucose 6-phosphate metabolic process"/>
    <property type="evidence" value="ECO:0007669"/>
    <property type="project" value="TreeGrafter"/>
</dbReference>
<dbReference type="InterPro" id="IPR035482">
    <property type="entry name" value="SIS_PGI_2"/>
</dbReference>
<feature type="active site" evidence="7">
    <location>
        <position position="374"/>
    </location>
</feature>
<evidence type="ECO:0000256" key="3">
    <source>
        <dbReference type="ARBA" id="ARBA00022432"/>
    </source>
</evidence>
<dbReference type="GO" id="GO:0006094">
    <property type="term" value="P:gluconeogenesis"/>
    <property type="evidence" value="ECO:0007669"/>
    <property type="project" value="UniProtKB-UniRule"/>
</dbReference>
<dbReference type="PRINTS" id="PR00662">
    <property type="entry name" value="G6PISOMERASE"/>
</dbReference>
<evidence type="ECO:0000256" key="5">
    <source>
        <dbReference type="ARBA" id="ARBA00023235"/>
    </source>
</evidence>
<evidence type="ECO:0000256" key="6">
    <source>
        <dbReference type="ARBA" id="ARBA00029321"/>
    </source>
</evidence>
<dbReference type="InterPro" id="IPR046348">
    <property type="entry name" value="SIS_dom_sf"/>
</dbReference>
<dbReference type="SUPFAM" id="SSF53697">
    <property type="entry name" value="SIS domain"/>
    <property type="match status" value="1"/>
</dbReference>
<accession>A0A919AXH4</accession>
<dbReference type="PANTHER" id="PTHR11469:SF1">
    <property type="entry name" value="GLUCOSE-6-PHOSPHATE ISOMERASE"/>
    <property type="match status" value="1"/>
</dbReference>
<name>A0A919AXH4_9PROT</name>
<evidence type="ECO:0000313" key="9">
    <source>
        <dbReference type="EMBL" id="GHF31136.1"/>
    </source>
</evidence>
<dbReference type="CDD" id="cd05016">
    <property type="entry name" value="SIS_PGI_2"/>
    <property type="match status" value="1"/>
</dbReference>
<comment type="function">
    <text evidence="7">Catalyzes the reversible isomerization of glucose-6-phosphate to fructose-6-phosphate.</text>
</comment>
<dbReference type="PROSITE" id="PS51463">
    <property type="entry name" value="P_GLUCOSE_ISOMERASE_3"/>
    <property type="match status" value="1"/>
</dbReference>
<dbReference type="GO" id="GO:0097367">
    <property type="term" value="F:carbohydrate derivative binding"/>
    <property type="evidence" value="ECO:0007669"/>
    <property type="project" value="InterPro"/>
</dbReference>
<keyword evidence="10" id="KW-1185">Reference proteome</keyword>
<comment type="catalytic activity">
    <reaction evidence="6 7 8">
        <text>alpha-D-glucose 6-phosphate = beta-D-fructose 6-phosphate</text>
        <dbReference type="Rhea" id="RHEA:11816"/>
        <dbReference type="ChEBI" id="CHEBI:57634"/>
        <dbReference type="ChEBI" id="CHEBI:58225"/>
        <dbReference type="EC" id="5.3.1.9"/>
    </reaction>
</comment>
<comment type="caution">
    <text evidence="9">The sequence shown here is derived from an EMBL/GenBank/DDBJ whole genome shotgun (WGS) entry which is preliminary data.</text>
</comment>
<dbReference type="Gene3D" id="3.40.50.10490">
    <property type="entry name" value="Glucose-6-phosphate isomerase like protein, domain 1"/>
    <property type="match status" value="2"/>
</dbReference>
<keyword evidence="3 7" id="KW-0312">Gluconeogenesis</keyword>
<dbReference type="RefSeq" id="WP_191254026.1">
    <property type="nucleotide sequence ID" value="NZ_BNCI01000002.1"/>
</dbReference>
<dbReference type="Gene3D" id="1.10.1390.10">
    <property type="match status" value="1"/>
</dbReference>
<gene>
    <name evidence="7 9" type="primary">pgi</name>
    <name evidence="9" type="ORF">GCM10017044_28230</name>
</gene>
<evidence type="ECO:0000256" key="7">
    <source>
        <dbReference type="HAMAP-Rule" id="MF_00473"/>
    </source>
</evidence>
<evidence type="ECO:0000313" key="10">
    <source>
        <dbReference type="Proteomes" id="UP000630923"/>
    </source>
</evidence>
<dbReference type="AlphaFoldDB" id="A0A919AXH4"/>
<dbReference type="CDD" id="cd05015">
    <property type="entry name" value="SIS_PGI_1"/>
    <property type="match status" value="1"/>
</dbReference>
<dbReference type="GO" id="GO:0005829">
    <property type="term" value="C:cytosol"/>
    <property type="evidence" value="ECO:0007669"/>
    <property type="project" value="TreeGrafter"/>
</dbReference>
<keyword evidence="5 7" id="KW-0413">Isomerase</keyword>
<dbReference type="InterPro" id="IPR023096">
    <property type="entry name" value="G6P_Isomerase_C"/>
</dbReference>
<feature type="active site" description="Proton donor" evidence="7">
    <location>
        <position position="343"/>
    </location>
</feature>
<reference evidence="9" key="1">
    <citation type="journal article" date="2014" name="Int. J. Syst. Evol. Microbiol.">
        <title>Complete genome sequence of Corynebacterium casei LMG S-19264T (=DSM 44701T), isolated from a smear-ripened cheese.</title>
        <authorList>
            <consortium name="US DOE Joint Genome Institute (JGI-PGF)"/>
            <person name="Walter F."/>
            <person name="Albersmeier A."/>
            <person name="Kalinowski J."/>
            <person name="Ruckert C."/>
        </authorList>
    </citation>
    <scope>NUCLEOTIDE SEQUENCE</scope>
    <source>
        <strain evidence="9">KCTC 42590</strain>
    </source>
</reference>
<dbReference type="PANTHER" id="PTHR11469">
    <property type="entry name" value="GLUCOSE-6-PHOSPHATE ISOMERASE"/>
    <property type="match status" value="1"/>
</dbReference>
<evidence type="ECO:0000256" key="2">
    <source>
        <dbReference type="ARBA" id="ARBA00006604"/>
    </source>
</evidence>
<dbReference type="InterPro" id="IPR018189">
    <property type="entry name" value="Phosphoglucose_isomerase_CS"/>
</dbReference>
<dbReference type="HAMAP" id="MF_00473">
    <property type="entry name" value="G6P_isomerase"/>
    <property type="match status" value="1"/>
</dbReference>
<evidence type="ECO:0000256" key="1">
    <source>
        <dbReference type="ARBA" id="ARBA00004926"/>
    </source>
</evidence>
<dbReference type="EC" id="5.3.1.9" evidence="7"/>
<dbReference type="InterPro" id="IPR035476">
    <property type="entry name" value="SIS_PGI_1"/>
</dbReference>
<dbReference type="GO" id="GO:0006096">
    <property type="term" value="P:glycolytic process"/>
    <property type="evidence" value="ECO:0007669"/>
    <property type="project" value="UniProtKB-UniRule"/>
</dbReference>
<dbReference type="EMBL" id="BNCI01000002">
    <property type="protein sequence ID" value="GHF31136.1"/>
    <property type="molecule type" value="Genomic_DNA"/>
</dbReference>
<dbReference type="Proteomes" id="UP000630923">
    <property type="component" value="Unassembled WGS sequence"/>
</dbReference>
<dbReference type="GO" id="GO:0048029">
    <property type="term" value="F:monosaccharide binding"/>
    <property type="evidence" value="ECO:0007669"/>
    <property type="project" value="TreeGrafter"/>
</dbReference>
<sequence length="536" mass="59021">MSSNLKEAWLRLRALSKGVDSLVLKDMFAKEPNRFEKYSLSHDGLLFDFSKNRIDETSIDSLLGLAKASDLDEARRAMFRGDTINFTEGRAARHVALRSDEPSDVSEDVLRNRQQMLDFAEEVRAGNVCGSTGKAYTDVVNIGIGGSDLGPEMVTIALSPHHSGPRCHFVSNIDGSHIADTLLGLDPETTLFLVVSKSFTTLETMTNARAAMKWLTASLGDSAVRDHFVAISTNLPKVQEFGIDETRIFGFQEWVGGRYSVWSSVGLSVAIALGADNFKAFLAGAHSMDKHFLEADFRDNIPVMLALMGVWNRDVLGFLSTAIFPYDQRMRRFAAYMQQLDMESNGKRITRDGSVVEMDTGPLIWGQPGSNGQHAFFQWLHQGTNCVPADFLIAAKPTNADEGQHASLLANCLAQTEALAVGRTYDETVSKLKAEGRDEATIQRLAPHQVFPGNKPSNTILFPQLTPYYLGMLIALYEHKVYVQGVLWQINSFDQYGVELGKELALATEAQMHNGQPGAESPYTAGIMAAVKALRK</sequence>
<comment type="pathway">
    <text evidence="7">Carbohydrate biosynthesis; gluconeogenesis.</text>
</comment>
<reference evidence="9" key="2">
    <citation type="submission" date="2020-09" db="EMBL/GenBank/DDBJ databases">
        <authorList>
            <person name="Sun Q."/>
            <person name="Kim S."/>
        </authorList>
    </citation>
    <scope>NUCLEOTIDE SEQUENCE</scope>
    <source>
        <strain evidence="9">KCTC 42590</strain>
    </source>
</reference>
<protein>
    <recommendedName>
        <fullName evidence="7">Glucose-6-phosphate isomerase</fullName>
        <shortName evidence="7">GPI</shortName>
        <ecNumber evidence="7">5.3.1.9</ecNumber>
    </recommendedName>
    <alternativeName>
        <fullName evidence="7">Phosphoglucose isomerase</fullName>
        <shortName evidence="7">PGI</shortName>
    </alternativeName>
    <alternativeName>
        <fullName evidence="7">Phosphohexose isomerase</fullName>
        <shortName evidence="7">PHI</shortName>
    </alternativeName>
</protein>
<proteinExistence type="inferred from homology"/>
<comment type="similarity">
    <text evidence="2 7 8">Belongs to the GPI family.</text>
</comment>
<evidence type="ECO:0000256" key="8">
    <source>
        <dbReference type="RuleBase" id="RU000612"/>
    </source>
</evidence>